<keyword evidence="5 7" id="KW-1133">Transmembrane helix</keyword>
<accession>A0A6P1TT69</accession>
<evidence type="ECO:0000313" key="9">
    <source>
        <dbReference type="EMBL" id="QHQ63587.1"/>
    </source>
</evidence>
<dbReference type="InterPro" id="IPR035906">
    <property type="entry name" value="MetI-like_sf"/>
</dbReference>
<dbReference type="PANTHER" id="PTHR30193">
    <property type="entry name" value="ABC TRANSPORTER PERMEASE PROTEIN"/>
    <property type="match status" value="1"/>
</dbReference>
<evidence type="ECO:0000256" key="2">
    <source>
        <dbReference type="ARBA" id="ARBA00022448"/>
    </source>
</evidence>
<evidence type="ECO:0000256" key="5">
    <source>
        <dbReference type="ARBA" id="ARBA00022989"/>
    </source>
</evidence>
<dbReference type="Pfam" id="PF00528">
    <property type="entry name" value="BPD_transp_1"/>
    <property type="match status" value="1"/>
</dbReference>
<feature type="transmembrane region" description="Helical" evidence="7">
    <location>
        <begin position="45"/>
        <end position="64"/>
    </location>
</feature>
<dbReference type="PROSITE" id="PS50928">
    <property type="entry name" value="ABC_TM1"/>
    <property type="match status" value="1"/>
</dbReference>
<keyword evidence="4 7" id="KW-0812">Transmembrane</keyword>
<name>A0A6P1TT69_9FIRM</name>
<dbReference type="AlphaFoldDB" id="A0A6P1TT69"/>
<evidence type="ECO:0000256" key="3">
    <source>
        <dbReference type="ARBA" id="ARBA00022475"/>
    </source>
</evidence>
<feature type="domain" description="ABC transmembrane type-1" evidence="8">
    <location>
        <begin position="39"/>
        <end position="252"/>
    </location>
</feature>
<keyword evidence="2 7" id="KW-0813">Transport</keyword>
<dbReference type="KEGG" id="anr:Ana3638_01690"/>
<keyword evidence="3" id="KW-1003">Cell membrane</keyword>
<reference evidence="9 10" key="1">
    <citation type="submission" date="2020-01" db="EMBL/GenBank/DDBJ databases">
        <title>Genome analysis of Anaerocolumna sp. CBA3638.</title>
        <authorList>
            <person name="Kim J."/>
            <person name="Roh S.W."/>
        </authorList>
    </citation>
    <scope>NUCLEOTIDE SEQUENCE [LARGE SCALE GENOMIC DNA]</scope>
    <source>
        <strain evidence="9 10">CBA3638</strain>
    </source>
</reference>
<feature type="transmembrane region" description="Helical" evidence="7">
    <location>
        <begin position="125"/>
        <end position="148"/>
    </location>
</feature>
<dbReference type="SUPFAM" id="SSF161098">
    <property type="entry name" value="MetI-like"/>
    <property type="match status" value="1"/>
</dbReference>
<dbReference type="Gene3D" id="1.10.3720.10">
    <property type="entry name" value="MetI-like"/>
    <property type="match status" value="1"/>
</dbReference>
<evidence type="ECO:0000256" key="4">
    <source>
        <dbReference type="ARBA" id="ARBA00022692"/>
    </source>
</evidence>
<comment type="similarity">
    <text evidence="7">Belongs to the binding-protein-dependent transport system permease family.</text>
</comment>
<dbReference type="InterPro" id="IPR051393">
    <property type="entry name" value="ABC_transporter_permease"/>
</dbReference>
<proteinExistence type="inferred from homology"/>
<feature type="transmembrane region" description="Helical" evidence="7">
    <location>
        <begin position="169"/>
        <end position="194"/>
    </location>
</feature>
<dbReference type="GO" id="GO:0005886">
    <property type="term" value="C:plasma membrane"/>
    <property type="evidence" value="ECO:0007669"/>
    <property type="project" value="UniProtKB-SubCell"/>
</dbReference>
<evidence type="ECO:0000259" key="8">
    <source>
        <dbReference type="PROSITE" id="PS50928"/>
    </source>
</evidence>
<feature type="transmembrane region" description="Helical" evidence="7">
    <location>
        <begin position="200"/>
        <end position="222"/>
    </location>
</feature>
<dbReference type="EMBL" id="CP048000">
    <property type="protein sequence ID" value="QHQ63587.1"/>
    <property type="molecule type" value="Genomic_DNA"/>
</dbReference>
<feature type="transmembrane region" description="Helical" evidence="7">
    <location>
        <begin position="234"/>
        <end position="254"/>
    </location>
</feature>
<sequence>MVMSFYFSLCRYDMLTKPKFIGISNYLNLFSDPKLIKSLEVTVKFVFISVPLQLAFALFIALLLKRNRKGIRVYRAIFYLPSLFGGSVAVSILWKELFNKEGLFNKLIGIFGIDGINWIATPRTALNTLIVLAIWQFGASMVIFLAALKQIPEDYYEAARIDGAGKIRQFFGVTLPILTPMVFFNIVMAFINAFQSFTSAYVISGGTGAPLNSTLFYSLYLYMKAFGQFNMGYAAAMAWVLLVIIGAFTGLLFLSAKKWVFYDE</sequence>
<dbReference type="CDD" id="cd06261">
    <property type="entry name" value="TM_PBP2"/>
    <property type="match status" value="1"/>
</dbReference>
<organism evidence="9 10">
    <name type="scientific">Anaerocolumna sedimenticola</name>
    <dbReference type="NCBI Taxonomy" id="2696063"/>
    <lineage>
        <taxon>Bacteria</taxon>
        <taxon>Bacillati</taxon>
        <taxon>Bacillota</taxon>
        <taxon>Clostridia</taxon>
        <taxon>Lachnospirales</taxon>
        <taxon>Lachnospiraceae</taxon>
        <taxon>Anaerocolumna</taxon>
    </lineage>
</organism>
<keyword evidence="10" id="KW-1185">Reference proteome</keyword>
<evidence type="ECO:0000256" key="6">
    <source>
        <dbReference type="ARBA" id="ARBA00023136"/>
    </source>
</evidence>
<dbReference type="GO" id="GO:0055085">
    <property type="term" value="P:transmembrane transport"/>
    <property type="evidence" value="ECO:0007669"/>
    <property type="project" value="InterPro"/>
</dbReference>
<protein>
    <submittedName>
        <fullName evidence="9">ABC transporter permease subunit</fullName>
    </submittedName>
</protein>
<evidence type="ECO:0000256" key="7">
    <source>
        <dbReference type="RuleBase" id="RU363032"/>
    </source>
</evidence>
<gene>
    <name evidence="9" type="ORF">Ana3638_01690</name>
</gene>
<dbReference type="PANTHER" id="PTHR30193:SF1">
    <property type="entry name" value="ABC TRANSPORTER PERMEASE PROTEIN YESP-RELATED"/>
    <property type="match status" value="1"/>
</dbReference>
<evidence type="ECO:0000256" key="1">
    <source>
        <dbReference type="ARBA" id="ARBA00004651"/>
    </source>
</evidence>
<dbReference type="InterPro" id="IPR000515">
    <property type="entry name" value="MetI-like"/>
</dbReference>
<feature type="transmembrane region" description="Helical" evidence="7">
    <location>
        <begin position="76"/>
        <end position="94"/>
    </location>
</feature>
<dbReference type="Proteomes" id="UP000464314">
    <property type="component" value="Chromosome"/>
</dbReference>
<evidence type="ECO:0000313" key="10">
    <source>
        <dbReference type="Proteomes" id="UP000464314"/>
    </source>
</evidence>
<keyword evidence="6 7" id="KW-0472">Membrane</keyword>
<comment type="subcellular location">
    <subcellularLocation>
        <location evidence="1 7">Cell membrane</location>
        <topology evidence="1 7">Multi-pass membrane protein</topology>
    </subcellularLocation>
</comment>